<dbReference type="Gene3D" id="3.30.420.10">
    <property type="entry name" value="Ribonuclease H-like superfamily/Ribonuclease H"/>
    <property type="match status" value="1"/>
</dbReference>
<dbReference type="Proteomes" id="UP000238479">
    <property type="component" value="Chromosome 2"/>
</dbReference>
<protein>
    <recommendedName>
        <fullName evidence="1">RNase H type-1 domain-containing protein</fullName>
    </recommendedName>
</protein>
<reference evidence="2 3" key="1">
    <citation type="journal article" date="2018" name="Nat. Genet.">
        <title>The Rosa genome provides new insights in the design of modern roses.</title>
        <authorList>
            <person name="Bendahmane M."/>
        </authorList>
    </citation>
    <scope>NUCLEOTIDE SEQUENCE [LARGE SCALE GENOMIC DNA]</scope>
    <source>
        <strain evidence="3">cv. Old Blush</strain>
    </source>
</reference>
<dbReference type="InterPro" id="IPR002156">
    <property type="entry name" value="RNaseH_domain"/>
</dbReference>
<feature type="domain" description="RNase H type-1" evidence="1">
    <location>
        <begin position="4"/>
        <end position="76"/>
    </location>
</feature>
<comment type="caution">
    <text evidence="2">The sequence shown here is derived from an EMBL/GenBank/DDBJ whole genome shotgun (WGS) entry which is preliminary data.</text>
</comment>
<dbReference type="InterPro" id="IPR036397">
    <property type="entry name" value="RNaseH_sf"/>
</dbReference>
<proteinExistence type="predicted"/>
<dbReference type="Pfam" id="PF13456">
    <property type="entry name" value="RVT_3"/>
    <property type="match status" value="1"/>
</dbReference>
<keyword evidence="3" id="KW-1185">Reference proteome</keyword>
<accession>A0A2P6RMT7</accession>
<dbReference type="EMBL" id="PDCK01000040">
    <property type="protein sequence ID" value="PRQ47724.1"/>
    <property type="molecule type" value="Genomic_DNA"/>
</dbReference>
<dbReference type="InterPro" id="IPR044730">
    <property type="entry name" value="RNase_H-like_dom_plant"/>
</dbReference>
<sequence length="77" mass="8668">MLYSHRSPFLAKLLALQDGILLAQSLHHEEVIFKSDCSLLVQAINSPSQDLSTMNLLIEEVTQLLQGYSDFSVNHVR</sequence>
<dbReference type="Gramene" id="PRQ47724">
    <property type="protein sequence ID" value="PRQ47724"/>
    <property type="gene ID" value="RchiOBHm_Chr2g0102841"/>
</dbReference>
<dbReference type="CDD" id="cd06222">
    <property type="entry name" value="RNase_H_like"/>
    <property type="match status" value="1"/>
</dbReference>
<gene>
    <name evidence="2" type="ORF">RchiOBHm_Chr2g0102841</name>
</gene>
<evidence type="ECO:0000259" key="1">
    <source>
        <dbReference type="Pfam" id="PF13456"/>
    </source>
</evidence>
<organism evidence="2 3">
    <name type="scientific">Rosa chinensis</name>
    <name type="common">China rose</name>
    <dbReference type="NCBI Taxonomy" id="74649"/>
    <lineage>
        <taxon>Eukaryota</taxon>
        <taxon>Viridiplantae</taxon>
        <taxon>Streptophyta</taxon>
        <taxon>Embryophyta</taxon>
        <taxon>Tracheophyta</taxon>
        <taxon>Spermatophyta</taxon>
        <taxon>Magnoliopsida</taxon>
        <taxon>eudicotyledons</taxon>
        <taxon>Gunneridae</taxon>
        <taxon>Pentapetalae</taxon>
        <taxon>rosids</taxon>
        <taxon>fabids</taxon>
        <taxon>Rosales</taxon>
        <taxon>Rosaceae</taxon>
        <taxon>Rosoideae</taxon>
        <taxon>Rosoideae incertae sedis</taxon>
        <taxon>Rosa</taxon>
    </lineage>
</organism>
<name>A0A2P6RMT7_ROSCH</name>
<dbReference type="AlphaFoldDB" id="A0A2P6RMT7"/>
<evidence type="ECO:0000313" key="3">
    <source>
        <dbReference type="Proteomes" id="UP000238479"/>
    </source>
</evidence>
<evidence type="ECO:0000313" key="2">
    <source>
        <dbReference type="EMBL" id="PRQ47724.1"/>
    </source>
</evidence>
<dbReference type="GO" id="GO:0004523">
    <property type="term" value="F:RNA-DNA hybrid ribonuclease activity"/>
    <property type="evidence" value="ECO:0007669"/>
    <property type="project" value="InterPro"/>
</dbReference>
<dbReference type="GO" id="GO:0003676">
    <property type="term" value="F:nucleic acid binding"/>
    <property type="evidence" value="ECO:0007669"/>
    <property type="project" value="InterPro"/>
</dbReference>